<accession>A0AA39ZDV8</accession>
<dbReference type="GO" id="GO:0050661">
    <property type="term" value="F:NADP binding"/>
    <property type="evidence" value="ECO:0007669"/>
    <property type="project" value="InterPro"/>
</dbReference>
<dbReference type="PANTHER" id="PTHR43872">
    <property type="entry name" value="MONOOXYGENASE, PUTATIVE (AFU_ORTHOLOGUE AFUA_8G02570)-RELATED"/>
    <property type="match status" value="1"/>
</dbReference>
<dbReference type="Pfam" id="PF00743">
    <property type="entry name" value="FMO-like"/>
    <property type="match status" value="1"/>
</dbReference>
<gene>
    <name evidence="6" type="ORF">QBC41DRAFT_320595</name>
</gene>
<name>A0AA39ZDV8_9PEZI</name>
<dbReference type="InterPro" id="IPR036188">
    <property type="entry name" value="FAD/NAD-bd_sf"/>
</dbReference>
<comment type="cofactor">
    <cofactor evidence="1">
        <name>FAD</name>
        <dbReference type="ChEBI" id="CHEBI:57692"/>
    </cofactor>
</comment>
<keyword evidence="3" id="KW-0274">FAD</keyword>
<evidence type="ECO:0000256" key="1">
    <source>
        <dbReference type="ARBA" id="ARBA00001974"/>
    </source>
</evidence>
<reference evidence="6" key="1">
    <citation type="submission" date="2023-06" db="EMBL/GenBank/DDBJ databases">
        <title>Genome-scale phylogeny and comparative genomics of the fungal order Sordariales.</title>
        <authorList>
            <consortium name="Lawrence Berkeley National Laboratory"/>
            <person name="Hensen N."/>
            <person name="Bonometti L."/>
            <person name="Westerberg I."/>
            <person name="Brannstrom I.O."/>
            <person name="Guillou S."/>
            <person name="Cros-Aarteil S."/>
            <person name="Calhoun S."/>
            <person name="Haridas S."/>
            <person name="Kuo A."/>
            <person name="Mondo S."/>
            <person name="Pangilinan J."/>
            <person name="Riley R."/>
            <person name="Labutti K."/>
            <person name="Andreopoulos B."/>
            <person name="Lipzen A."/>
            <person name="Chen C."/>
            <person name="Yanf M."/>
            <person name="Daum C."/>
            <person name="Ng V."/>
            <person name="Clum A."/>
            <person name="Steindorff A."/>
            <person name="Ohm R."/>
            <person name="Martin F."/>
            <person name="Silar P."/>
            <person name="Natvig D."/>
            <person name="Lalanne C."/>
            <person name="Gautier V."/>
            <person name="Ament-Velasquez S.L."/>
            <person name="Kruys A."/>
            <person name="Hutchinson M.I."/>
            <person name="Powell A.J."/>
            <person name="Barry K."/>
            <person name="Miller A.N."/>
            <person name="Grigoriev I.V."/>
            <person name="Debuchy R."/>
            <person name="Gladieux P."/>
            <person name="Thoren M.H."/>
            <person name="Johannesson H."/>
        </authorList>
    </citation>
    <scope>NUCLEOTIDE SEQUENCE</scope>
    <source>
        <strain evidence="6">CBS 307.81</strain>
    </source>
</reference>
<protein>
    <submittedName>
        <fullName evidence="6">Uncharacterized protein</fullName>
    </submittedName>
</protein>
<sequence length="503" mass="55664">MATTAVVEELDIVIVGAGLTGVNAAYRLQTQLPNHSYAILEARNSLGGTWDFWKYPGIRSDSTMALYGFPWRPWPYEDSMAGAKAIKSYIAESAAAEGIDKKIRYHHRVTAADWSSEEQKWTLQLEIAREDGTAEQKQIKTWWLLNCSGYYSYDKVLPPTIPGINNFQGEVIHPQFWDENLDYTDKKIIIIGSGATAITLLPSLAEKAKEVTMLQRSPSYVLALPRKDKTVKTLSKWMPLSWAVTINWFQRMFFETLFVQFVLNFPNAGRKFVIDAMKSQLPKGFAIEKHFNPRYNPFEQRLCFCPGADFFKALHKPGVKIVTDVIDTVTSDGIIVKTGGGKIEADIIVTATGLHMEVLSSTAVTVDGKPVNGTIGERYVWNGCMIEGVPNAGLLTGYTAASWTPGVDVRTRNLIKVIKHQEKTGASAATPYIPESKRASLPAGPMMTLTSTYAQAAMKRMPLVAGVGPWKAGTNWVQDVWAMLFGSVRDGIKYSFGGKGKAI</sequence>
<dbReference type="InterPro" id="IPR020946">
    <property type="entry name" value="Flavin_mOase-like"/>
</dbReference>
<keyword evidence="2" id="KW-0285">Flavoprotein</keyword>
<dbReference type="GO" id="GO:0004499">
    <property type="term" value="F:N,N-dimethylaniline monooxygenase activity"/>
    <property type="evidence" value="ECO:0007669"/>
    <property type="project" value="InterPro"/>
</dbReference>
<keyword evidence="4" id="KW-0560">Oxidoreductase</keyword>
<organism evidence="6 7">
    <name type="scientific">Cercophora samala</name>
    <dbReference type="NCBI Taxonomy" id="330535"/>
    <lineage>
        <taxon>Eukaryota</taxon>
        <taxon>Fungi</taxon>
        <taxon>Dikarya</taxon>
        <taxon>Ascomycota</taxon>
        <taxon>Pezizomycotina</taxon>
        <taxon>Sordariomycetes</taxon>
        <taxon>Sordariomycetidae</taxon>
        <taxon>Sordariales</taxon>
        <taxon>Lasiosphaeriaceae</taxon>
        <taxon>Cercophora</taxon>
    </lineage>
</organism>
<evidence type="ECO:0000313" key="7">
    <source>
        <dbReference type="Proteomes" id="UP001174997"/>
    </source>
</evidence>
<evidence type="ECO:0000256" key="4">
    <source>
        <dbReference type="ARBA" id="ARBA00023002"/>
    </source>
</evidence>
<proteinExistence type="predicted"/>
<dbReference type="Gene3D" id="3.50.50.60">
    <property type="entry name" value="FAD/NAD(P)-binding domain"/>
    <property type="match status" value="1"/>
</dbReference>
<dbReference type="InterPro" id="IPR051820">
    <property type="entry name" value="FAD-binding_MO"/>
</dbReference>
<dbReference type="PANTHER" id="PTHR43872:SF1">
    <property type="entry name" value="MONOOXYGENASE, PUTATIVE (AFU_ORTHOLOGUE AFUA_8G02570)-RELATED"/>
    <property type="match status" value="1"/>
</dbReference>
<evidence type="ECO:0000313" key="6">
    <source>
        <dbReference type="EMBL" id="KAK0669109.1"/>
    </source>
</evidence>
<dbReference type="AlphaFoldDB" id="A0AA39ZDV8"/>
<dbReference type="Pfam" id="PF13450">
    <property type="entry name" value="NAD_binding_8"/>
    <property type="match status" value="1"/>
</dbReference>
<dbReference type="GO" id="GO:0050660">
    <property type="term" value="F:flavin adenine dinucleotide binding"/>
    <property type="evidence" value="ECO:0007669"/>
    <property type="project" value="InterPro"/>
</dbReference>
<evidence type="ECO:0000256" key="2">
    <source>
        <dbReference type="ARBA" id="ARBA00022630"/>
    </source>
</evidence>
<evidence type="ECO:0000256" key="5">
    <source>
        <dbReference type="ARBA" id="ARBA00023033"/>
    </source>
</evidence>
<dbReference type="EMBL" id="JAULSY010000047">
    <property type="protein sequence ID" value="KAK0669109.1"/>
    <property type="molecule type" value="Genomic_DNA"/>
</dbReference>
<keyword evidence="7" id="KW-1185">Reference proteome</keyword>
<dbReference type="SUPFAM" id="SSF51905">
    <property type="entry name" value="FAD/NAD(P)-binding domain"/>
    <property type="match status" value="1"/>
</dbReference>
<comment type="caution">
    <text evidence="6">The sequence shown here is derived from an EMBL/GenBank/DDBJ whole genome shotgun (WGS) entry which is preliminary data.</text>
</comment>
<evidence type="ECO:0000256" key="3">
    <source>
        <dbReference type="ARBA" id="ARBA00022827"/>
    </source>
</evidence>
<dbReference type="Proteomes" id="UP001174997">
    <property type="component" value="Unassembled WGS sequence"/>
</dbReference>
<keyword evidence="5" id="KW-0503">Monooxygenase</keyword>